<dbReference type="PROSITE" id="PS00022">
    <property type="entry name" value="EGF_1"/>
    <property type="match status" value="3"/>
</dbReference>
<dbReference type="Gene3D" id="2.10.25.10">
    <property type="entry name" value="Laminin"/>
    <property type="match status" value="4"/>
</dbReference>
<dbReference type="PROSITE" id="PS50853">
    <property type="entry name" value="FN3"/>
    <property type="match status" value="1"/>
</dbReference>
<feature type="disulfide bond" evidence="12">
    <location>
        <begin position="91"/>
        <end position="100"/>
    </location>
</feature>
<evidence type="ECO:0000259" key="19">
    <source>
        <dbReference type="PROSITE" id="PS50853"/>
    </source>
</evidence>
<feature type="domain" description="Tyrosine-protein phosphatase" evidence="17">
    <location>
        <begin position="537"/>
        <end position="796"/>
    </location>
</feature>
<dbReference type="InterPro" id="IPR050348">
    <property type="entry name" value="Protein-Tyr_Phosphatase"/>
</dbReference>
<dbReference type="Pfam" id="PF12661">
    <property type="entry name" value="hEGF"/>
    <property type="match status" value="3"/>
</dbReference>
<feature type="domain" description="Tyrosine specific protein phosphatases" evidence="18">
    <location>
        <begin position="713"/>
        <end position="787"/>
    </location>
</feature>
<dbReference type="Gene3D" id="2.60.40.10">
    <property type="entry name" value="Immunoglobulins"/>
    <property type="match status" value="1"/>
</dbReference>
<dbReference type="PROSITE" id="PS50055">
    <property type="entry name" value="TYR_PHOSPHATASE_PTP"/>
    <property type="match status" value="2"/>
</dbReference>
<organism evidence="20 21">
    <name type="scientific">Acanthaster planci</name>
    <name type="common">Crown-of-thorns starfish</name>
    <dbReference type="NCBI Taxonomy" id="133434"/>
    <lineage>
        <taxon>Eukaryota</taxon>
        <taxon>Metazoa</taxon>
        <taxon>Echinodermata</taxon>
        <taxon>Eleutherozoa</taxon>
        <taxon>Asterozoa</taxon>
        <taxon>Asteroidea</taxon>
        <taxon>Valvatacea</taxon>
        <taxon>Valvatida</taxon>
        <taxon>Acanthasteridae</taxon>
        <taxon>Acanthaster</taxon>
    </lineage>
</organism>
<evidence type="ECO:0000259" key="16">
    <source>
        <dbReference type="PROSITE" id="PS50026"/>
    </source>
</evidence>
<sequence length="1130" mass="124526">MNGGTCSVSGSSFSCTCLSVLTGMTCETYNPCNPGPCMNGGTCSVSGSSFSCTCLFVFTGMTCETYDPCLSSPCMNGGTCSYQGSSHSCACLYPYTGNTCEIFNPCQFSPCMNGGTCSVQRSSFTCTCLFLYTGSTCDIFDPCLSSPCMNGGTCSAQGTTFNCTCLSNYTGNNCEAFVFQIICEPDEVTAVGTPGMTVSVGIPQPFASSGASGVQFTYIDPQGMVISTPSDYQVAVPLTDSTTLNIQINATGSFNIVQQSCRINVTITGLPYINQTPSVTLESRLATVTWQAWNTSSGDRGAGPVTAYKVYYSLTSPISWIAAGTILVTDPSQSTYNFIVQPLEPSTEYMFSVAAVGEGTGEGARSPAFTGFTLPLPSTTTERSTSRETTVTERPSDPTAVIAATVSVVAVLLVVLLFLAVLLVPRLRRRQSKDVSSHSLQGRFESSNDLFSLQTIDNPISVPMEDMNSNPNGEGVPEMTPAVRPESSVSQISTLDSSSPFAGLPLYPAGERELKKDPIPLKDFVAYVRQAVQGHHLGDEWSSFPGIEAICSCDVSQLPDNKMKNRYRNIPAYDHCRVILEHDQDDPNLGYINACYIKGYKKDKAYIATQGPNQATSHDFWKMVWQENVRIIVNGTKLVEDGKNKCSKYWPDMGKAEIFGGILISLQTEEARGEYTVRTMSIVKIGDNTSGAKTIRQYHYTTWPDKNVPKDVTPVLRLIKEFSDATPEGAGPYLIHCSAGVGRTGAIIAIHALLQQAHAEKTLDIYNFVADMRDHRVSIVQTPVQYTFIHLALLEALFSGDTCIPSSSLKKRVTELKKKKKMAEEFEQMNTITPVPVRERCRMSVVASNRNKNRFPNTIIPETCRPFLMTPREDGMEYNYINATFVDGYKQKDVAVVTQAPLPNTVLDLWRLLYDYQATSIVMLNAMDASDSDCPQYWPDKCSQDYGPFTVSVTSAAELDGYKVKQLILHHRRQKRSRYLKHYQVTDWPVNQETPKSPSTLLRLILTVEKEKKGKHSSILVHCIDGQNRSGVFCVLKNSLDRLRQDDTVDIMQTTKVLRLNRPNMLNSLNLYRFCYDAMLAYVSNPDEFKADRLPEPVYENMPTKQKEEKAKPPENIYQNVAKSPESSEA</sequence>
<keyword evidence="6" id="KW-0677">Repeat</keyword>
<feature type="domain" description="EGF-like" evidence="16">
    <location>
        <begin position="102"/>
        <end position="138"/>
    </location>
</feature>
<comment type="catalytic activity">
    <reaction evidence="11">
        <text>O-phospho-L-tyrosyl-[protein] + H2O = L-tyrosyl-[protein] + phosphate</text>
        <dbReference type="Rhea" id="RHEA:10684"/>
        <dbReference type="Rhea" id="RHEA-COMP:10136"/>
        <dbReference type="Rhea" id="RHEA-COMP:20101"/>
        <dbReference type="ChEBI" id="CHEBI:15377"/>
        <dbReference type="ChEBI" id="CHEBI:43474"/>
        <dbReference type="ChEBI" id="CHEBI:46858"/>
        <dbReference type="ChEBI" id="CHEBI:61978"/>
        <dbReference type="EC" id="3.1.3.48"/>
    </reaction>
</comment>
<feature type="disulfide bond" evidence="12">
    <location>
        <begin position="128"/>
        <end position="137"/>
    </location>
</feature>
<keyword evidence="14" id="KW-1133">Transmembrane helix</keyword>
<dbReference type="PANTHER" id="PTHR19134">
    <property type="entry name" value="RECEPTOR-TYPE TYROSINE-PROTEIN PHOSPHATASE"/>
    <property type="match status" value="1"/>
</dbReference>
<comment type="subcellular location">
    <subcellularLocation>
        <location evidence="1">Membrane</location>
        <topology evidence="1">Single-pass membrane protein</topology>
    </subcellularLocation>
</comment>
<dbReference type="GeneID" id="110989379"/>
<feature type="domain" description="EGF-like" evidence="16">
    <location>
        <begin position="1"/>
        <end position="27"/>
    </location>
</feature>
<evidence type="ECO:0000256" key="11">
    <source>
        <dbReference type="ARBA" id="ARBA00051722"/>
    </source>
</evidence>
<evidence type="ECO:0000256" key="12">
    <source>
        <dbReference type="PROSITE-ProRule" id="PRU00076"/>
    </source>
</evidence>
<feature type="compositionally biased region" description="Basic and acidic residues" evidence="13">
    <location>
        <begin position="384"/>
        <end position="393"/>
    </location>
</feature>
<dbReference type="SUPFAM" id="SSF49265">
    <property type="entry name" value="Fibronectin type III"/>
    <property type="match status" value="1"/>
</dbReference>
<dbReference type="InterPro" id="IPR013032">
    <property type="entry name" value="EGF-like_CS"/>
</dbReference>
<evidence type="ECO:0000256" key="6">
    <source>
        <dbReference type="ARBA" id="ARBA00022737"/>
    </source>
</evidence>
<dbReference type="InterPro" id="IPR029021">
    <property type="entry name" value="Prot-tyrosine_phosphatase-like"/>
</dbReference>
<feature type="domain" description="Tyrosine-protein phosphatase" evidence="17">
    <location>
        <begin position="822"/>
        <end position="1082"/>
    </location>
</feature>
<gene>
    <name evidence="21" type="primary">LOC110989379</name>
</gene>
<feature type="domain" description="EGF-like" evidence="16">
    <location>
        <begin position="139"/>
        <end position="175"/>
    </location>
</feature>
<dbReference type="FunFam" id="3.90.190.10:FF:000102">
    <property type="entry name" value="Receptor-type tyrosine-protein phosphatase"/>
    <property type="match status" value="2"/>
</dbReference>
<dbReference type="InterPro" id="IPR000387">
    <property type="entry name" value="Tyr_Pase_dom"/>
</dbReference>
<dbReference type="Pfam" id="PF00008">
    <property type="entry name" value="EGF"/>
    <property type="match status" value="1"/>
</dbReference>
<evidence type="ECO:0000313" key="21">
    <source>
        <dbReference type="RefSeq" id="XP_022109413.1"/>
    </source>
</evidence>
<name>A0A8B7ZV26_ACAPL</name>
<evidence type="ECO:0000256" key="13">
    <source>
        <dbReference type="SAM" id="MobiDB-lite"/>
    </source>
</evidence>
<dbReference type="Proteomes" id="UP000694845">
    <property type="component" value="Unplaced"/>
</dbReference>
<keyword evidence="14" id="KW-0812">Transmembrane</keyword>
<dbReference type="InterPro" id="IPR013783">
    <property type="entry name" value="Ig-like_fold"/>
</dbReference>
<feature type="chain" id="PRO_5034273980" description="protein-tyrosine-phosphatase" evidence="15">
    <location>
        <begin position="24"/>
        <end position="1130"/>
    </location>
</feature>
<evidence type="ECO:0000256" key="3">
    <source>
        <dbReference type="ARBA" id="ARBA00013064"/>
    </source>
</evidence>
<evidence type="ECO:0000256" key="15">
    <source>
        <dbReference type="SAM" id="SignalP"/>
    </source>
</evidence>
<dbReference type="InterPro" id="IPR003961">
    <property type="entry name" value="FN3_dom"/>
</dbReference>
<dbReference type="SMART" id="SM00181">
    <property type="entry name" value="EGF"/>
    <property type="match status" value="5"/>
</dbReference>
<feature type="domain" description="Fibronectin type-III" evidence="19">
    <location>
        <begin position="270"/>
        <end position="376"/>
    </location>
</feature>
<dbReference type="PRINTS" id="PR00700">
    <property type="entry name" value="PRTYPHPHTASE"/>
</dbReference>
<dbReference type="InterPro" id="IPR000242">
    <property type="entry name" value="PTP_cat"/>
</dbReference>
<keyword evidence="8" id="KW-0904">Protein phosphatase</keyword>
<evidence type="ECO:0000256" key="1">
    <source>
        <dbReference type="ARBA" id="ARBA00004167"/>
    </source>
</evidence>
<dbReference type="SMART" id="SM00179">
    <property type="entry name" value="EGF_CA"/>
    <property type="match status" value="4"/>
</dbReference>
<reference evidence="21" key="1">
    <citation type="submission" date="2025-08" db="UniProtKB">
        <authorList>
            <consortium name="RefSeq"/>
        </authorList>
    </citation>
    <scope>IDENTIFICATION</scope>
</reference>
<dbReference type="GO" id="GO:0004725">
    <property type="term" value="F:protein tyrosine phosphatase activity"/>
    <property type="evidence" value="ECO:0007669"/>
    <property type="project" value="UniProtKB-EC"/>
</dbReference>
<evidence type="ECO:0000256" key="2">
    <source>
        <dbReference type="ARBA" id="ARBA00009580"/>
    </source>
</evidence>
<dbReference type="Pfam" id="PF00041">
    <property type="entry name" value="fn3"/>
    <property type="match status" value="1"/>
</dbReference>
<dbReference type="OrthoDB" id="10253954at2759"/>
<evidence type="ECO:0000256" key="8">
    <source>
        <dbReference type="ARBA" id="ARBA00022912"/>
    </source>
</evidence>
<evidence type="ECO:0000256" key="9">
    <source>
        <dbReference type="ARBA" id="ARBA00023136"/>
    </source>
</evidence>
<comment type="caution">
    <text evidence="12">Lacks conserved residue(s) required for the propagation of feature annotation.</text>
</comment>
<dbReference type="GO" id="GO:0016020">
    <property type="term" value="C:membrane"/>
    <property type="evidence" value="ECO:0007669"/>
    <property type="project" value="UniProtKB-SubCell"/>
</dbReference>
<protein>
    <recommendedName>
        <fullName evidence="3">protein-tyrosine-phosphatase</fullName>
        <ecNumber evidence="3">3.1.3.48</ecNumber>
    </recommendedName>
</protein>
<dbReference type="CDD" id="cd00063">
    <property type="entry name" value="FN3"/>
    <property type="match status" value="1"/>
</dbReference>
<evidence type="ECO:0000259" key="17">
    <source>
        <dbReference type="PROSITE" id="PS50055"/>
    </source>
</evidence>
<dbReference type="InterPro" id="IPR036116">
    <property type="entry name" value="FN3_sf"/>
</dbReference>
<dbReference type="FunFam" id="2.10.25.10:FF:000095">
    <property type="entry name" value="Notch, isoform B"/>
    <property type="match status" value="2"/>
</dbReference>
<proteinExistence type="inferred from homology"/>
<dbReference type="InterPro" id="IPR016130">
    <property type="entry name" value="Tyr_Pase_AS"/>
</dbReference>
<dbReference type="InterPro" id="IPR003595">
    <property type="entry name" value="Tyr_Pase_cat"/>
</dbReference>
<evidence type="ECO:0000313" key="20">
    <source>
        <dbReference type="Proteomes" id="UP000694845"/>
    </source>
</evidence>
<dbReference type="PANTHER" id="PTHR19134:SF562">
    <property type="entry name" value="PROTEIN-TYROSINE-PHOSPHATASE"/>
    <property type="match status" value="1"/>
</dbReference>
<evidence type="ECO:0000256" key="5">
    <source>
        <dbReference type="ARBA" id="ARBA00022729"/>
    </source>
</evidence>
<feature type="domain" description="EGF-like" evidence="16">
    <location>
        <begin position="65"/>
        <end position="101"/>
    </location>
</feature>
<dbReference type="EC" id="3.1.3.48" evidence="3"/>
<keyword evidence="20" id="KW-1185">Reference proteome</keyword>
<dbReference type="InterPro" id="IPR001881">
    <property type="entry name" value="EGF-like_Ca-bd_dom"/>
</dbReference>
<feature type="region of interest" description="Disordered" evidence="13">
    <location>
        <begin position="367"/>
        <end position="393"/>
    </location>
</feature>
<feature type="transmembrane region" description="Helical" evidence="14">
    <location>
        <begin position="400"/>
        <end position="424"/>
    </location>
</feature>
<dbReference type="PROSITE" id="PS00383">
    <property type="entry name" value="TYR_PHOSPHATASE_1"/>
    <property type="match status" value="2"/>
</dbReference>
<keyword evidence="9 14" id="KW-0472">Membrane</keyword>
<evidence type="ECO:0000256" key="10">
    <source>
        <dbReference type="ARBA" id="ARBA00023157"/>
    </source>
</evidence>
<dbReference type="SMART" id="SM00404">
    <property type="entry name" value="PTPc_motif"/>
    <property type="match status" value="2"/>
</dbReference>
<keyword evidence="5 15" id="KW-0732">Signal</keyword>
<dbReference type="PROSITE" id="PS01186">
    <property type="entry name" value="EGF_2"/>
    <property type="match status" value="1"/>
</dbReference>
<dbReference type="RefSeq" id="XP_022109413.1">
    <property type="nucleotide sequence ID" value="XM_022253721.1"/>
</dbReference>
<dbReference type="PROSITE" id="PS50056">
    <property type="entry name" value="TYR_PHOSPHATASE_2"/>
    <property type="match status" value="2"/>
</dbReference>
<evidence type="ECO:0000259" key="18">
    <source>
        <dbReference type="PROSITE" id="PS50056"/>
    </source>
</evidence>
<evidence type="ECO:0000256" key="4">
    <source>
        <dbReference type="ARBA" id="ARBA00022536"/>
    </source>
</evidence>
<dbReference type="Gene3D" id="3.90.190.10">
    <property type="entry name" value="Protein tyrosine phosphatase superfamily"/>
    <property type="match status" value="2"/>
</dbReference>
<dbReference type="SMART" id="SM00194">
    <property type="entry name" value="PTPc"/>
    <property type="match status" value="2"/>
</dbReference>
<dbReference type="CDD" id="cd00054">
    <property type="entry name" value="EGF_CA"/>
    <property type="match status" value="4"/>
</dbReference>
<dbReference type="AlphaFoldDB" id="A0A8B7ZV26"/>
<feature type="region of interest" description="Disordered" evidence="13">
    <location>
        <begin position="1093"/>
        <end position="1130"/>
    </location>
</feature>
<feature type="domain" description="Tyrosine specific protein phosphatases" evidence="18">
    <location>
        <begin position="999"/>
        <end position="1073"/>
    </location>
</feature>
<dbReference type="Pfam" id="PF00102">
    <property type="entry name" value="Y_phosphatase"/>
    <property type="match status" value="2"/>
</dbReference>
<feature type="disulfide bond" evidence="12">
    <location>
        <begin position="17"/>
        <end position="26"/>
    </location>
</feature>
<evidence type="ECO:0000256" key="14">
    <source>
        <dbReference type="SAM" id="Phobius"/>
    </source>
</evidence>
<keyword evidence="7" id="KW-0378">Hydrolase</keyword>
<evidence type="ECO:0000256" key="7">
    <source>
        <dbReference type="ARBA" id="ARBA00022801"/>
    </source>
</evidence>
<dbReference type="PROSITE" id="PS50026">
    <property type="entry name" value="EGF_3"/>
    <property type="match status" value="5"/>
</dbReference>
<accession>A0A8B7ZV26</accession>
<comment type="similarity">
    <text evidence="2">Belongs to the protein-tyrosine phosphatase family.</text>
</comment>
<dbReference type="InterPro" id="IPR000742">
    <property type="entry name" value="EGF"/>
</dbReference>
<dbReference type="SUPFAM" id="SSF52799">
    <property type="entry name" value="(Phosphotyrosine protein) phosphatases II"/>
    <property type="match status" value="2"/>
</dbReference>
<keyword evidence="10 12" id="KW-1015">Disulfide bond</keyword>
<feature type="compositionally biased region" description="Polar residues" evidence="13">
    <location>
        <begin position="1117"/>
        <end position="1130"/>
    </location>
</feature>
<feature type="signal peptide" evidence="15">
    <location>
        <begin position="1"/>
        <end position="23"/>
    </location>
</feature>
<dbReference type="GO" id="GO:0005509">
    <property type="term" value="F:calcium ion binding"/>
    <property type="evidence" value="ECO:0007669"/>
    <property type="project" value="InterPro"/>
</dbReference>
<feature type="disulfide bond" evidence="12">
    <location>
        <begin position="165"/>
        <end position="174"/>
    </location>
</feature>
<feature type="disulfide bond" evidence="12">
    <location>
        <begin position="54"/>
        <end position="63"/>
    </location>
</feature>
<dbReference type="SUPFAM" id="SSF57196">
    <property type="entry name" value="EGF/Laminin"/>
    <property type="match status" value="4"/>
</dbReference>
<feature type="domain" description="EGF-like" evidence="16">
    <location>
        <begin position="28"/>
        <end position="64"/>
    </location>
</feature>
<keyword evidence="4 12" id="KW-0245">EGF-like domain</keyword>
<feature type="compositionally biased region" description="Low complexity" evidence="13">
    <location>
        <begin position="373"/>
        <end position="383"/>
    </location>
</feature>